<feature type="binding site" evidence="13">
    <location>
        <begin position="259"/>
        <end position="265"/>
    </location>
    <ligand>
        <name>S-adenosyl-L-methionine</name>
        <dbReference type="ChEBI" id="CHEBI:59789"/>
    </ligand>
</feature>
<keyword evidence="4" id="KW-0963">Cytoplasm</keyword>
<comment type="caution">
    <text evidence="15">The sequence shown here is derived from an EMBL/GenBank/DDBJ whole genome shotgun (WGS) entry which is preliminary data.</text>
</comment>
<feature type="active site" description="Nucleophile" evidence="13">
    <location>
        <position position="381"/>
    </location>
</feature>
<organism evidence="15 16">
    <name type="scientific">Clostridium botulinum</name>
    <dbReference type="NCBI Taxonomy" id="1491"/>
    <lineage>
        <taxon>Bacteria</taxon>
        <taxon>Bacillati</taxon>
        <taxon>Bacillota</taxon>
        <taxon>Clostridia</taxon>
        <taxon>Eubacteriales</taxon>
        <taxon>Clostridiaceae</taxon>
        <taxon>Clostridium</taxon>
    </lineage>
</organism>
<dbReference type="Pfam" id="PF01189">
    <property type="entry name" value="Methyltr_RsmB-F"/>
    <property type="match status" value="1"/>
</dbReference>
<dbReference type="FunFam" id="3.40.50.150:FF:000022">
    <property type="entry name" value="Ribosomal RNA small subunit methyltransferase B"/>
    <property type="match status" value="1"/>
</dbReference>
<proteinExistence type="inferred from homology"/>
<dbReference type="InterPro" id="IPR035926">
    <property type="entry name" value="NusB-like_sf"/>
</dbReference>
<evidence type="ECO:0000256" key="11">
    <source>
        <dbReference type="ARBA" id="ARBA00031088"/>
    </source>
</evidence>
<dbReference type="PRINTS" id="PR02008">
    <property type="entry name" value="RCMTFAMILY"/>
</dbReference>
<dbReference type="InterPro" id="IPR006027">
    <property type="entry name" value="NusB_RsmB_TIM44"/>
</dbReference>
<evidence type="ECO:0000256" key="9">
    <source>
        <dbReference type="ARBA" id="ARBA00022884"/>
    </source>
</evidence>
<evidence type="ECO:0000256" key="13">
    <source>
        <dbReference type="PROSITE-ProRule" id="PRU01023"/>
    </source>
</evidence>
<dbReference type="InterPro" id="IPR029063">
    <property type="entry name" value="SAM-dependent_MTases_sf"/>
</dbReference>
<dbReference type="EMBL" id="SGJP01000025">
    <property type="protein sequence ID" value="NFA61120.1"/>
    <property type="molecule type" value="Genomic_DNA"/>
</dbReference>
<dbReference type="SUPFAM" id="SSF53335">
    <property type="entry name" value="S-adenosyl-L-methionine-dependent methyltransferases"/>
    <property type="match status" value="1"/>
</dbReference>
<keyword evidence="7 13" id="KW-0808">Transferase</keyword>
<feature type="binding site" evidence="13">
    <location>
        <position position="328"/>
    </location>
    <ligand>
        <name>S-adenosyl-L-methionine</name>
        <dbReference type="ChEBI" id="CHEBI:59789"/>
    </ligand>
</feature>
<keyword evidence="8 13" id="KW-0949">S-adenosyl-L-methionine</keyword>
<dbReference type="InterPro" id="IPR054728">
    <property type="entry name" value="RsmB-like_ferredoxin"/>
</dbReference>
<dbReference type="PANTHER" id="PTHR22807">
    <property type="entry name" value="NOP2 YEAST -RELATED NOL1/NOP2/FMU SUN DOMAIN-CONTAINING"/>
    <property type="match status" value="1"/>
</dbReference>
<dbReference type="GO" id="GO:0008649">
    <property type="term" value="F:rRNA methyltransferase activity"/>
    <property type="evidence" value="ECO:0007669"/>
    <property type="project" value="InterPro"/>
</dbReference>
<dbReference type="PROSITE" id="PS51686">
    <property type="entry name" value="SAM_MT_RSMB_NOP"/>
    <property type="match status" value="1"/>
</dbReference>
<dbReference type="Gene3D" id="3.40.50.150">
    <property type="entry name" value="Vaccinia Virus protein VP39"/>
    <property type="match status" value="1"/>
</dbReference>
<reference evidence="15 16" key="1">
    <citation type="submission" date="2019-02" db="EMBL/GenBank/DDBJ databases">
        <title>Genome sequencing of Clostridium botulinum clinical isolates.</title>
        <authorList>
            <person name="Brunt J."/>
            <person name="Van Vliet A.H.M."/>
            <person name="Stringer S.C."/>
            <person name="Grant K.A."/>
            <person name="Carter A.C."/>
            <person name="Peck M.W."/>
        </authorList>
    </citation>
    <scope>NUCLEOTIDE SEQUENCE [LARGE SCALE GENOMIC DNA]</scope>
    <source>
        <strain evidence="15 16">R1125/03</strain>
    </source>
</reference>
<name>A0A6M0T2E3_CLOBO</name>
<keyword evidence="6 13" id="KW-0489">Methyltransferase</keyword>
<evidence type="ECO:0000256" key="4">
    <source>
        <dbReference type="ARBA" id="ARBA00022490"/>
    </source>
</evidence>
<comment type="catalytic activity">
    <reaction evidence="12">
        <text>cytidine(967) in 16S rRNA + S-adenosyl-L-methionine = 5-methylcytidine(967) in 16S rRNA + S-adenosyl-L-homocysteine + H(+)</text>
        <dbReference type="Rhea" id="RHEA:42748"/>
        <dbReference type="Rhea" id="RHEA-COMP:10219"/>
        <dbReference type="Rhea" id="RHEA-COMP:10220"/>
        <dbReference type="ChEBI" id="CHEBI:15378"/>
        <dbReference type="ChEBI" id="CHEBI:57856"/>
        <dbReference type="ChEBI" id="CHEBI:59789"/>
        <dbReference type="ChEBI" id="CHEBI:74483"/>
        <dbReference type="ChEBI" id="CHEBI:82748"/>
        <dbReference type="EC" id="2.1.1.176"/>
    </reaction>
</comment>
<evidence type="ECO:0000313" key="16">
    <source>
        <dbReference type="Proteomes" id="UP000473089"/>
    </source>
</evidence>
<evidence type="ECO:0000256" key="5">
    <source>
        <dbReference type="ARBA" id="ARBA00022552"/>
    </source>
</evidence>
<comment type="similarity">
    <text evidence="13">Belongs to the class I-like SAM-binding methyltransferase superfamily. RsmB/NOP family.</text>
</comment>
<keyword evidence="5" id="KW-0698">rRNA processing</keyword>
<dbReference type="NCBIfam" id="NF011494">
    <property type="entry name" value="PRK14902.1"/>
    <property type="match status" value="1"/>
</dbReference>
<evidence type="ECO:0000256" key="7">
    <source>
        <dbReference type="ARBA" id="ARBA00022679"/>
    </source>
</evidence>
<feature type="binding site" evidence="13">
    <location>
        <position position="283"/>
    </location>
    <ligand>
        <name>S-adenosyl-L-methionine</name>
        <dbReference type="ChEBI" id="CHEBI:59789"/>
    </ligand>
</feature>
<dbReference type="GO" id="GO:0005737">
    <property type="term" value="C:cytoplasm"/>
    <property type="evidence" value="ECO:0007669"/>
    <property type="project" value="UniProtKB-SubCell"/>
</dbReference>
<dbReference type="GO" id="GO:0006355">
    <property type="term" value="P:regulation of DNA-templated transcription"/>
    <property type="evidence" value="ECO:0007669"/>
    <property type="project" value="InterPro"/>
</dbReference>
<dbReference type="Proteomes" id="UP000473089">
    <property type="component" value="Unassembled WGS sequence"/>
</dbReference>
<sequence length="442" mass="50996">MDNAREVALDVLKAVLYEGAYSNIVLNKRLNKSNLKDNDKALITEIVYGTLKYKETLDIIIQSYLRNPIKTMDKNIVNILRITIYQIRYLDKIPSFAAVNEAVEMSKKISIKYSKLVNGVLRNYIRTCKNKKFYDHRNNLEKLSFIYSYPKWLVKMFISQYGIEIAEKILKGLNERPNITVRVNNLKIDYDEAFEKLSECGYNIEEGYICPEAIQIIKGKNIEKNPLFIRGDITVQDESAMLVAPSMELTEENVVLDLCSAPGGKTTHISEIMNNKSKVFAYDIHQNKLSLIEENAKRLGIKNIEAYVGDASIFNKELKEKAHRVLMDVPCSGLGIIRKKPEIKWTKNEKEIKNIIDIQKKIINNGASYLKKGGVFLYSTCTLNKEENEENINWFLKKHKNFKIEPLYYGNLDNIIYHKEGFVSILPNDKMDGFFIAKLKKC</sequence>
<dbReference type="InterPro" id="IPR001678">
    <property type="entry name" value="MeTrfase_RsmB-F_NOP2_dom"/>
</dbReference>
<evidence type="ECO:0000256" key="6">
    <source>
        <dbReference type="ARBA" id="ARBA00022603"/>
    </source>
</evidence>
<dbReference type="InterPro" id="IPR049560">
    <property type="entry name" value="MeTrfase_RsmB-F_NOP2_cat"/>
</dbReference>
<evidence type="ECO:0000256" key="8">
    <source>
        <dbReference type="ARBA" id="ARBA00022691"/>
    </source>
</evidence>
<accession>A0A6M0T2E3</accession>
<dbReference type="GO" id="GO:0003723">
    <property type="term" value="F:RNA binding"/>
    <property type="evidence" value="ECO:0007669"/>
    <property type="project" value="UniProtKB-UniRule"/>
</dbReference>
<keyword evidence="9 13" id="KW-0694">RNA-binding</keyword>
<evidence type="ECO:0000313" key="15">
    <source>
        <dbReference type="EMBL" id="NFA61120.1"/>
    </source>
</evidence>
<gene>
    <name evidence="15" type="primary">rsmB</name>
    <name evidence="15" type="ORF">EXM42_12145</name>
</gene>
<evidence type="ECO:0000259" key="14">
    <source>
        <dbReference type="PROSITE" id="PS51686"/>
    </source>
</evidence>
<feature type="domain" description="SAM-dependent MTase RsmB/NOP-type" evidence="14">
    <location>
        <begin position="169"/>
        <end position="442"/>
    </location>
</feature>
<dbReference type="Pfam" id="PF22458">
    <property type="entry name" value="RsmF-B_ferredox"/>
    <property type="match status" value="1"/>
</dbReference>
<dbReference type="NCBIfam" id="TIGR00563">
    <property type="entry name" value="rsmB"/>
    <property type="match status" value="1"/>
</dbReference>
<evidence type="ECO:0000256" key="2">
    <source>
        <dbReference type="ARBA" id="ARBA00004496"/>
    </source>
</evidence>
<evidence type="ECO:0000256" key="1">
    <source>
        <dbReference type="ARBA" id="ARBA00002724"/>
    </source>
</evidence>
<dbReference type="AlphaFoldDB" id="A0A6M0T2E3"/>
<feature type="binding site" evidence="13">
    <location>
        <position position="310"/>
    </location>
    <ligand>
        <name>S-adenosyl-L-methionine</name>
        <dbReference type="ChEBI" id="CHEBI:59789"/>
    </ligand>
</feature>
<dbReference type="InterPro" id="IPR004573">
    <property type="entry name" value="rRNA_ssu_MeTfrase_B"/>
</dbReference>
<evidence type="ECO:0000256" key="3">
    <source>
        <dbReference type="ARBA" id="ARBA00012140"/>
    </source>
</evidence>
<dbReference type="Gene3D" id="3.30.70.1170">
    <property type="entry name" value="Sun protein, domain 3"/>
    <property type="match status" value="1"/>
</dbReference>
<dbReference type="Pfam" id="PF01029">
    <property type="entry name" value="NusB"/>
    <property type="match status" value="1"/>
</dbReference>
<evidence type="ECO:0000256" key="12">
    <source>
        <dbReference type="ARBA" id="ARBA00047283"/>
    </source>
</evidence>
<dbReference type="Gene3D" id="1.10.940.10">
    <property type="entry name" value="NusB-like"/>
    <property type="match status" value="1"/>
</dbReference>
<dbReference type="SUPFAM" id="SSF48013">
    <property type="entry name" value="NusB-like"/>
    <property type="match status" value="1"/>
</dbReference>
<dbReference type="FunFam" id="3.30.70.1170:FF:000003">
    <property type="entry name" value="16S rRNA (Cytosine(967)-C(5))-methyltransferase RsmB"/>
    <property type="match status" value="1"/>
</dbReference>
<evidence type="ECO:0000256" key="10">
    <source>
        <dbReference type="ARBA" id="ARBA00030399"/>
    </source>
</evidence>
<protein>
    <recommendedName>
        <fullName evidence="3">16S rRNA (cytosine(967)-C(5))-methyltransferase</fullName>
        <ecNumber evidence="3">2.1.1.176</ecNumber>
    </recommendedName>
    <alternativeName>
        <fullName evidence="10">16S rRNA m5C967 methyltransferase</fullName>
    </alternativeName>
    <alternativeName>
        <fullName evidence="11">rRNA (cytosine-C(5)-)-methyltransferase RsmB</fullName>
    </alternativeName>
</protein>
<comment type="subcellular location">
    <subcellularLocation>
        <location evidence="2">Cytoplasm</location>
    </subcellularLocation>
</comment>
<comment type="function">
    <text evidence="1">Specifically methylates the cytosine at position 967 (m5C967) of 16S rRNA.</text>
</comment>
<dbReference type="EC" id="2.1.1.176" evidence="3"/>
<dbReference type="FunFam" id="1.10.940.10:FF:000006">
    <property type="entry name" value="16S rRNA (Cytosine(967)-C(5))-methyltransferase RsmB"/>
    <property type="match status" value="1"/>
</dbReference>
<dbReference type="InterPro" id="IPR023267">
    <property type="entry name" value="RCMT"/>
</dbReference>
<dbReference type="CDD" id="cd02440">
    <property type="entry name" value="AdoMet_MTases"/>
    <property type="match status" value="1"/>
</dbReference>
<dbReference type="PANTHER" id="PTHR22807:SF53">
    <property type="entry name" value="RIBOSOMAL RNA SMALL SUBUNIT METHYLTRANSFERASE B-RELATED"/>
    <property type="match status" value="1"/>
</dbReference>